<comment type="caution">
    <text evidence="1">The sequence shown here is derived from an EMBL/GenBank/DDBJ whole genome shotgun (WGS) entry which is preliminary data.</text>
</comment>
<gene>
    <name evidence="1" type="ORF">GCM10008983_25730</name>
</gene>
<dbReference type="Proteomes" id="UP001501459">
    <property type="component" value="Unassembled WGS sequence"/>
</dbReference>
<proteinExistence type="predicted"/>
<accession>A0ABP3JAC5</accession>
<evidence type="ECO:0000313" key="2">
    <source>
        <dbReference type="Proteomes" id="UP001501459"/>
    </source>
</evidence>
<dbReference type="EMBL" id="BAAADM010000055">
    <property type="protein sequence ID" value="GAA0446699.1"/>
    <property type="molecule type" value="Genomic_DNA"/>
</dbReference>
<evidence type="ECO:0000313" key="1">
    <source>
        <dbReference type="EMBL" id="GAA0446699.1"/>
    </source>
</evidence>
<reference evidence="2" key="1">
    <citation type="journal article" date="2019" name="Int. J. Syst. Evol. Microbiol.">
        <title>The Global Catalogue of Microorganisms (GCM) 10K type strain sequencing project: providing services to taxonomists for standard genome sequencing and annotation.</title>
        <authorList>
            <consortium name="The Broad Institute Genomics Platform"/>
            <consortium name="The Broad Institute Genome Sequencing Center for Infectious Disease"/>
            <person name="Wu L."/>
            <person name="Ma J."/>
        </authorList>
    </citation>
    <scope>NUCLEOTIDE SEQUENCE [LARGE SCALE GENOMIC DNA]</scope>
    <source>
        <strain evidence="2">JCM 12149</strain>
    </source>
</reference>
<keyword evidence="2" id="KW-1185">Reference proteome</keyword>
<name>A0ABP3JAC5_9BACI</name>
<dbReference type="RefSeq" id="WP_343753862.1">
    <property type="nucleotide sequence ID" value="NZ_BAAADM010000055.1"/>
</dbReference>
<organism evidence="1 2">
    <name type="scientific">Lentibacillus halophilus</name>
    <dbReference type="NCBI Taxonomy" id="295065"/>
    <lineage>
        <taxon>Bacteria</taxon>
        <taxon>Bacillati</taxon>
        <taxon>Bacillota</taxon>
        <taxon>Bacilli</taxon>
        <taxon>Bacillales</taxon>
        <taxon>Bacillaceae</taxon>
        <taxon>Lentibacillus</taxon>
    </lineage>
</organism>
<sequence>MPEQEKYKRLMEKVIQETDNATIQSAEEMIQTLVYELSNGTNSAVDHS</sequence>
<protein>
    <submittedName>
        <fullName evidence="1">Uncharacterized protein</fullName>
    </submittedName>
</protein>